<dbReference type="SUPFAM" id="SSF53167">
    <property type="entry name" value="Purine and uridine phosphorylases"/>
    <property type="match status" value="1"/>
</dbReference>
<evidence type="ECO:0000256" key="4">
    <source>
        <dbReference type="ARBA" id="ARBA00022801"/>
    </source>
</evidence>
<keyword evidence="8" id="KW-1185">Reference proteome</keyword>
<proteinExistence type="predicted"/>
<gene>
    <name evidence="7" type="ORF">JJN12_11210</name>
</gene>
<dbReference type="Gene3D" id="3.40.50.1580">
    <property type="entry name" value="Nucleoside phosphorylase domain"/>
    <property type="match status" value="1"/>
</dbReference>
<evidence type="ECO:0000256" key="1">
    <source>
        <dbReference type="ARBA" id="ARBA00004945"/>
    </source>
</evidence>
<dbReference type="NCBIfam" id="NF004079">
    <property type="entry name" value="PRK05584.1"/>
    <property type="match status" value="1"/>
</dbReference>
<dbReference type="NCBIfam" id="TIGR01704">
    <property type="entry name" value="MTA_SAH-Nsdase"/>
    <property type="match status" value="1"/>
</dbReference>
<keyword evidence="3" id="KW-0028">Amino-acid biosynthesis</keyword>
<protein>
    <recommendedName>
        <fullName evidence="2">adenosylhomocysteine nucleosidase</fullName>
        <ecNumber evidence="2">3.2.2.9</ecNumber>
    </recommendedName>
</protein>
<evidence type="ECO:0000256" key="3">
    <source>
        <dbReference type="ARBA" id="ARBA00022605"/>
    </source>
</evidence>
<accession>A0ABS1J2F5</accession>
<feature type="domain" description="Nucleoside phosphorylase" evidence="6">
    <location>
        <begin position="3"/>
        <end position="227"/>
    </location>
</feature>
<sequence length="230" mass="25352">MTGIIGAMEEEVAKLKTEMTRVIESKKAGMNFLKGKLFDKDVVVVRSGIGKVNAAICTQILVDDFKIDRVINTGVAGGLYNELEVGDIVISSDALYHDFDVTGFGYKEGVIPRMETSTFTADMELAAKAKDICNKVNPDIKCFIGRVVSGDEFVSTNEKKTWLVDTFNGYCTEMEGCGIAHAAYLNHIPFIIVRAISDKADGSAKVDYSEFEMKAIEHTVKLMKELVREI</sequence>
<dbReference type="Proteomes" id="UP000604730">
    <property type="component" value="Unassembled WGS sequence"/>
</dbReference>
<dbReference type="PANTHER" id="PTHR46832">
    <property type="entry name" value="5'-METHYLTHIOADENOSINE/S-ADENOSYLHOMOCYSTEINE NUCLEOSIDASE"/>
    <property type="match status" value="1"/>
</dbReference>
<dbReference type="CDD" id="cd09008">
    <property type="entry name" value="MTAN"/>
    <property type="match status" value="1"/>
</dbReference>
<keyword evidence="7" id="KW-0326">Glycosidase</keyword>
<dbReference type="RefSeq" id="WP_208430391.1">
    <property type="nucleotide sequence ID" value="NZ_JAEPRJ010000001.1"/>
</dbReference>
<evidence type="ECO:0000256" key="2">
    <source>
        <dbReference type="ARBA" id="ARBA00011974"/>
    </source>
</evidence>
<reference evidence="7 8" key="1">
    <citation type="submission" date="2021-01" db="EMBL/GenBank/DDBJ databases">
        <title>Isolation and description of Catonella massiliensis sp. nov., a novel Catonella species, isolated from a stable periodontitis subject.</title>
        <authorList>
            <person name="Antezack A."/>
            <person name="Boxberger M."/>
            <person name="La Scola B."/>
            <person name="Monnet-Corti V."/>
        </authorList>
    </citation>
    <scope>NUCLEOTIDE SEQUENCE [LARGE SCALE GENOMIC DNA]</scope>
    <source>
        <strain evidence="7 8">Marseille-Q4567</strain>
    </source>
</reference>
<evidence type="ECO:0000256" key="5">
    <source>
        <dbReference type="ARBA" id="ARBA00023167"/>
    </source>
</evidence>
<dbReference type="EMBL" id="JAEPRJ010000001">
    <property type="protein sequence ID" value="MBK5898341.1"/>
    <property type="molecule type" value="Genomic_DNA"/>
</dbReference>
<name>A0ABS1J2F5_9FIRM</name>
<keyword evidence="5" id="KW-0486">Methionine biosynthesis</keyword>
<dbReference type="GO" id="GO:0008782">
    <property type="term" value="F:adenosylhomocysteine nucleosidase activity"/>
    <property type="evidence" value="ECO:0007669"/>
    <property type="project" value="UniProtKB-EC"/>
</dbReference>
<evidence type="ECO:0000259" key="6">
    <source>
        <dbReference type="Pfam" id="PF01048"/>
    </source>
</evidence>
<organism evidence="7 8">
    <name type="scientific">Catonella massiliensis</name>
    <dbReference type="NCBI Taxonomy" id="2799636"/>
    <lineage>
        <taxon>Bacteria</taxon>
        <taxon>Bacillati</taxon>
        <taxon>Bacillota</taxon>
        <taxon>Clostridia</taxon>
        <taxon>Lachnospirales</taxon>
        <taxon>Lachnospiraceae</taxon>
        <taxon>Catonella</taxon>
    </lineage>
</organism>
<evidence type="ECO:0000313" key="8">
    <source>
        <dbReference type="Proteomes" id="UP000604730"/>
    </source>
</evidence>
<keyword evidence="4 7" id="KW-0378">Hydrolase</keyword>
<dbReference type="EC" id="3.2.2.9" evidence="2"/>
<dbReference type="InterPro" id="IPR010049">
    <property type="entry name" value="MTA_SAH_Nsdase"/>
</dbReference>
<comment type="caution">
    <text evidence="7">The sequence shown here is derived from an EMBL/GenBank/DDBJ whole genome shotgun (WGS) entry which is preliminary data.</text>
</comment>
<evidence type="ECO:0000313" key="7">
    <source>
        <dbReference type="EMBL" id="MBK5898341.1"/>
    </source>
</evidence>
<dbReference type="InterPro" id="IPR035994">
    <property type="entry name" value="Nucleoside_phosphorylase_sf"/>
</dbReference>
<dbReference type="Pfam" id="PF01048">
    <property type="entry name" value="PNP_UDP_1"/>
    <property type="match status" value="1"/>
</dbReference>
<dbReference type="InterPro" id="IPR000845">
    <property type="entry name" value="Nucleoside_phosphorylase_d"/>
</dbReference>
<comment type="pathway">
    <text evidence="1">Amino-acid biosynthesis; L-methionine biosynthesis via salvage pathway; S-methyl-5-thio-alpha-D-ribose 1-phosphate from S-methyl-5'-thioadenosine (hydrolase route): step 1/2.</text>
</comment>
<dbReference type="PANTHER" id="PTHR46832:SF1">
    <property type="entry name" value="5'-METHYLTHIOADENOSINE_S-ADENOSYLHOMOCYSTEINE NUCLEOSIDASE"/>
    <property type="match status" value="1"/>
</dbReference>